<evidence type="ECO:0000313" key="7">
    <source>
        <dbReference type="Proteomes" id="UP001138768"/>
    </source>
</evidence>
<dbReference type="InterPro" id="IPR011010">
    <property type="entry name" value="DNA_brk_join_enz"/>
</dbReference>
<name>A0A9X0W743_9GAMM</name>
<accession>A0A9X0W743</accession>
<dbReference type="InterPro" id="IPR002104">
    <property type="entry name" value="Integrase_catalytic"/>
</dbReference>
<dbReference type="PROSITE" id="PS51898">
    <property type="entry name" value="TYR_RECOMBINASE"/>
    <property type="match status" value="1"/>
</dbReference>
<dbReference type="Proteomes" id="UP001138768">
    <property type="component" value="Unassembled WGS sequence"/>
</dbReference>
<dbReference type="GO" id="GO:0015074">
    <property type="term" value="P:DNA integration"/>
    <property type="evidence" value="ECO:0007669"/>
    <property type="project" value="UniProtKB-KW"/>
</dbReference>
<dbReference type="SUPFAM" id="SSF56349">
    <property type="entry name" value="DNA breaking-rejoining enzymes"/>
    <property type="match status" value="1"/>
</dbReference>
<dbReference type="GO" id="GO:0006310">
    <property type="term" value="P:DNA recombination"/>
    <property type="evidence" value="ECO:0007669"/>
    <property type="project" value="UniProtKB-KW"/>
</dbReference>
<evidence type="ECO:0000256" key="4">
    <source>
        <dbReference type="ARBA" id="ARBA00023172"/>
    </source>
</evidence>
<keyword evidence="4" id="KW-0233">DNA recombination</keyword>
<keyword evidence="7" id="KW-1185">Reference proteome</keyword>
<protein>
    <recommendedName>
        <fullName evidence="5">Tyr recombinase domain-containing protein</fullName>
    </recommendedName>
</protein>
<gene>
    <name evidence="6" type="ORF">CKO42_06900</name>
</gene>
<dbReference type="InterPro" id="IPR013762">
    <property type="entry name" value="Integrase-like_cat_sf"/>
</dbReference>
<proteinExistence type="inferred from homology"/>
<dbReference type="PANTHER" id="PTHR30349">
    <property type="entry name" value="PHAGE INTEGRASE-RELATED"/>
    <property type="match status" value="1"/>
</dbReference>
<keyword evidence="2" id="KW-0229">DNA integration</keyword>
<dbReference type="PANTHER" id="PTHR30349:SF41">
    <property type="entry name" value="INTEGRASE_RECOMBINASE PROTEIN MJ0367-RELATED"/>
    <property type="match status" value="1"/>
</dbReference>
<comment type="caution">
    <text evidence="6">The sequence shown here is derived from an EMBL/GenBank/DDBJ whole genome shotgun (WGS) entry which is preliminary data.</text>
</comment>
<organism evidence="6 7">
    <name type="scientific">Lamprobacter modestohalophilus</name>
    <dbReference type="NCBI Taxonomy" id="1064514"/>
    <lineage>
        <taxon>Bacteria</taxon>
        <taxon>Pseudomonadati</taxon>
        <taxon>Pseudomonadota</taxon>
        <taxon>Gammaproteobacteria</taxon>
        <taxon>Chromatiales</taxon>
        <taxon>Chromatiaceae</taxon>
        <taxon>Lamprobacter</taxon>
    </lineage>
</organism>
<dbReference type="Pfam" id="PF00589">
    <property type="entry name" value="Phage_integrase"/>
    <property type="match status" value="1"/>
</dbReference>
<feature type="domain" description="Tyr recombinase" evidence="5">
    <location>
        <begin position="96"/>
        <end position="298"/>
    </location>
</feature>
<reference evidence="6 7" key="1">
    <citation type="journal article" date="2020" name="Microorganisms">
        <title>Osmotic Adaptation and Compatible Solute Biosynthesis of Phototrophic Bacteria as Revealed from Genome Analyses.</title>
        <authorList>
            <person name="Imhoff J.F."/>
            <person name="Rahn T."/>
            <person name="Kunzel S."/>
            <person name="Keller A."/>
            <person name="Neulinger S.C."/>
        </authorList>
    </citation>
    <scope>NUCLEOTIDE SEQUENCE [LARGE SCALE GENOMIC DNA]</scope>
    <source>
        <strain evidence="6 7">DSM 25653</strain>
    </source>
</reference>
<dbReference type="EMBL" id="NRRY01000007">
    <property type="protein sequence ID" value="MBK1618175.1"/>
    <property type="molecule type" value="Genomic_DNA"/>
</dbReference>
<comment type="similarity">
    <text evidence="1">Belongs to the 'phage' integrase family.</text>
</comment>
<evidence type="ECO:0000256" key="2">
    <source>
        <dbReference type="ARBA" id="ARBA00022908"/>
    </source>
</evidence>
<evidence type="ECO:0000256" key="3">
    <source>
        <dbReference type="ARBA" id="ARBA00023125"/>
    </source>
</evidence>
<dbReference type="Gene3D" id="1.10.443.10">
    <property type="entry name" value="Intergrase catalytic core"/>
    <property type="match status" value="1"/>
</dbReference>
<dbReference type="AlphaFoldDB" id="A0A9X0W743"/>
<dbReference type="GO" id="GO:0003677">
    <property type="term" value="F:DNA binding"/>
    <property type="evidence" value="ECO:0007669"/>
    <property type="project" value="UniProtKB-KW"/>
</dbReference>
<keyword evidence="3" id="KW-0238">DNA-binding</keyword>
<evidence type="ECO:0000259" key="5">
    <source>
        <dbReference type="PROSITE" id="PS51898"/>
    </source>
</evidence>
<evidence type="ECO:0000256" key="1">
    <source>
        <dbReference type="ARBA" id="ARBA00008857"/>
    </source>
</evidence>
<evidence type="ECO:0000313" key="6">
    <source>
        <dbReference type="EMBL" id="MBK1618175.1"/>
    </source>
</evidence>
<sequence length="309" mass="34288">MCTPLLVLSIRRALGTQLKWPESVLRQFVDFLIAEQTDVVTIALALRWACLPGGLQPATYARRLGIVRGFASWLRASDPRTEIPPRHLLPTPHRRPTPYIYRPEEVSALMGAARQLNGGLLQGATFETLIGLLAATGLRPGEALKLSVDDVDLHAQVLMIQGSKGGKSRLVPITPSTTAGLAQYAEQRDRLLPQRKTSAFLLTPQGTSVPGDRARKTFARLCQPLGLRPRQPGRSGRGPRLQDFRHTFATRQLIAWYRNGEDVNRLMPQLTTYLGHASPRETYWYLQAVPELLALASERLLAHQGGERS</sequence>
<dbReference type="InterPro" id="IPR050090">
    <property type="entry name" value="Tyrosine_recombinase_XerCD"/>
</dbReference>